<sequence length="85" mass="10091">MKSITIHNLEDALDLLIRKQAQEKGLSLNRTIKYLLQKALGIKQEKKISNIDDYKDLFGVWDEQDYQSFEKKISDFEKIDQSDWQ</sequence>
<evidence type="ECO:0000313" key="1">
    <source>
        <dbReference type="EMBL" id="KKL10056.1"/>
    </source>
</evidence>
<dbReference type="GO" id="GO:0006355">
    <property type="term" value="P:regulation of DNA-templated transcription"/>
    <property type="evidence" value="ECO:0007669"/>
    <property type="project" value="InterPro"/>
</dbReference>
<evidence type="ECO:0008006" key="2">
    <source>
        <dbReference type="Google" id="ProtNLM"/>
    </source>
</evidence>
<reference evidence="1" key="1">
    <citation type="journal article" date="2015" name="Nature">
        <title>Complex archaea that bridge the gap between prokaryotes and eukaryotes.</title>
        <authorList>
            <person name="Spang A."/>
            <person name="Saw J.H."/>
            <person name="Jorgensen S.L."/>
            <person name="Zaremba-Niedzwiedzka K."/>
            <person name="Martijn J."/>
            <person name="Lind A.E."/>
            <person name="van Eijk R."/>
            <person name="Schleper C."/>
            <person name="Guy L."/>
            <person name="Ettema T.J."/>
        </authorList>
    </citation>
    <scope>NUCLEOTIDE SEQUENCE</scope>
</reference>
<name>A0A0F9CWK1_9ZZZZ</name>
<protein>
    <recommendedName>
        <fullName evidence="2">Antitoxin</fullName>
    </recommendedName>
</protein>
<accession>A0A0F9CWK1</accession>
<dbReference type="AlphaFoldDB" id="A0A0F9CWK1"/>
<organism evidence="1">
    <name type="scientific">marine sediment metagenome</name>
    <dbReference type="NCBI Taxonomy" id="412755"/>
    <lineage>
        <taxon>unclassified sequences</taxon>
        <taxon>metagenomes</taxon>
        <taxon>ecological metagenomes</taxon>
    </lineage>
</organism>
<gene>
    <name evidence="1" type="ORF">LCGC14_2559670</name>
</gene>
<dbReference type="InterPro" id="IPR010985">
    <property type="entry name" value="Ribbon_hlx_hlx"/>
</dbReference>
<comment type="caution">
    <text evidence="1">The sequence shown here is derived from an EMBL/GenBank/DDBJ whole genome shotgun (WGS) entry which is preliminary data.</text>
</comment>
<dbReference type="EMBL" id="LAZR01042218">
    <property type="protein sequence ID" value="KKL10056.1"/>
    <property type="molecule type" value="Genomic_DNA"/>
</dbReference>
<proteinExistence type="predicted"/>
<dbReference type="SUPFAM" id="SSF47598">
    <property type="entry name" value="Ribbon-helix-helix"/>
    <property type="match status" value="1"/>
</dbReference>